<proteinExistence type="predicted"/>
<evidence type="ECO:0000313" key="3">
    <source>
        <dbReference type="Proteomes" id="UP000244005"/>
    </source>
</evidence>
<keyword evidence="3" id="KW-1185">Reference proteome</keyword>
<dbReference type="AlphaFoldDB" id="A0A2R6X535"/>
<reference evidence="3" key="1">
    <citation type="journal article" date="2017" name="Cell">
        <title>Insights into land plant evolution garnered from the Marchantia polymorpha genome.</title>
        <authorList>
            <person name="Bowman J.L."/>
            <person name="Kohchi T."/>
            <person name="Yamato K.T."/>
            <person name="Jenkins J."/>
            <person name="Shu S."/>
            <person name="Ishizaki K."/>
            <person name="Yamaoka S."/>
            <person name="Nishihama R."/>
            <person name="Nakamura Y."/>
            <person name="Berger F."/>
            <person name="Adam C."/>
            <person name="Aki S.S."/>
            <person name="Althoff F."/>
            <person name="Araki T."/>
            <person name="Arteaga-Vazquez M.A."/>
            <person name="Balasubrmanian S."/>
            <person name="Barry K."/>
            <person name="Bauer D."/>
            <person name="Boehm C.R."/>
            <person name="Briginshaw L."/>
            <person name="Caballero-Perez J."/>
            <person name="Catarino B."/>
            <person name="Chen F."/>
            <person name="Chiyoda S."/>
            <person name="Chovatia M."/>
            <person name="Davies K.M."/>
            <person name="Delmans M."/>
            <person name="Demura T."/>
            <person name="Dierschke T."/>
            <person name="Dolan L."/>
            <person name="Dorantes-Acosta A.E."/>
            <person name="Eklund D.M."/>
            <person name="Florent S.N."/>
            <person name="Flores-Sandoval E."/>
            <person name="Fujiyama A."/>
            <person name="Fukuzawa H."/>
            <person name="Galik B."/>
            <person name="Grimanelli D."/>
            <person name="Grimwood J."/>
            <person name="Grossniklaus U."/>
            <person name="Hamada T."/>
            <person name="Haseloff J."/>
            <person name="Hetherington A.J."/>
            <person name="Higo A."/>
            <person name="Hirakawa Y."/>
            <person name="Hundley H.N."/>
            <person name="Ikeda Y."/>
            <person name="Inoue K."/>
            <person name="Inoue S.I."/>
            <person name="Ishida S."/>
            <person name="Jia Q."/>
            <person name="Kakita M."/>
            <person name="Kanazawa T."/>
            <person name="Kawai Y."/>
            <person name="Kawashima T."/>
            <person name="Kennedy M."/>
            <person name="Kinose K."/>
            <person name="Kinoshita T."/>
            <person name="Kohara Y."/>
            <person name="Koide E."/>
            <person name="Komatsu K."/>
            <person name="Kopischke S."/>
            <person name="Kubo M."/>
            <person name="Kyozuka J."/>
            <person name="Lagercrantz U."/>
            <person name="Lin S.S."/>
            <person name="Lindquist E."/>
            <person name="Lipzen A.M."/>
            <person name="Lu C.W."/>
            <person name="De Luna E."/>
            <person name="Martienssen R.A."/>
            <person name="Minamino N."/>
            <person name="Mizutani M."/>
            <person name="Mizutani M."/>
            <person name="Mochizuki N."/>
            <person name="Monte I."/>
            <person name="Mosher R."/>
            <person name="Nagasaki H."/>
            <person name="Nakagami H."/>
            <person name="Naramoto S."/>
            <person name="Nishitani K."/>
            <person name="Ohtani M."/>
            <person name="Okamoto T."/>
            <person name="Okumura M."/>
            <person name="Phillips J."/>
            <person name="Pollak B."/>
            <person name="Reinders A."/>
            <person name="Rovekamp M."/>
            <person name="Sano R."/>
            <person name="Sawa S."/>
            <person name="Schmid M.W."/>
            <person name="Shirakawa M."/>
            <person name="Solano R."/>
            <person name="Spunde A."/>
            <person name="Suetsugu N."/>
            <person name="Sugano S."/>
            <person name="Sugiyama A."/>
            <person name="Sun R."/>
            <person name="Suzuki Y."/>
            <person name="Takenaka M."/>
            <person name="Takezawa D."/>
            <person name="Tomogane H."/>
            <person name="Tsuzuki M."/>
            <person name="Ueda T."/>
            <person name="Umeda M."/>
            <person name="Ward J.M."/>
            <person name="Watanabe Y."/>
            <person name="Yazaki K."/>
            <person name="Yokoyama R."/>
            <person name="Yoshitake Y."/>
            <person name="Yotsui I."/>
            <person name="Zachgo S."/>
            <person name="Schmutz J."/>
        </authorList>
    </citation>
    <scope>NUCLEOTIDE SEQUENCE [LARGE SCALE GENOMIC DNA]</scope>
    <source>
        <strain evidence="3">Tak-1</strain>
    </source>
</reference>
<evidence type="ECO:0000313" key="2">
    <source>
        <dbReference type="EMBL" id="PTQ41210.1"/>
    </source>
</evidence>
<evidence type="ECO:0000256" key="1">
    <source>
        <dbReference type="SAM" id="MobiDB-lite"/>
    </source>
</evidence>
<sequence>MCPGGGGEGGGGSRRCLSRSSSAFMPSTERGALSLWPKGAASFAGTRKLPKSRHYHHHTGPFSAFLLDQQRSLLPVVFLPTFVPVPARPGSTACLPACLPEGESERFSEAIGDVIGEEDPAQITRLTVAIGAGMALSSSASAGTGEGGGKGEVGRGAGGELTRLLRLL</sequence>
<accession>A0A2R6X535</accession>
<organism evidence="2 3">
    <name type="scientific">Marchantia polymorpha</name>
    <name type="common">Common liverwort</name>
    <name type="synonym">Marchantia aquatica</name>
    <dbReference type="NCBI Taxonomy" id="3197"/>
    <lineage>
        <taxon>Eukaryota</taxon>
        <taxon>Viridiplantae</taxon>
        <taxon>Streptophyta</taxon>
        <taxon>Embryophyta</taxon>
        <taxon>Marchantiophyta</taxon>
        <taxon>Marchantiopsida</taxon>
        <taxon>Marchantiidae</taxon>
        <taxon>Marchantiales</taxon>
        <taxon>Marchantiaceae</taxon>
        <taxon>Marchantia</taxon>
    </lineage>
</organism>
<feature type="region of interest" description="Disordered" evidence="1">
    <location>
        <begin position="1"/>
        <end position="21"/>
    </location>
</feature>
<dbReference type="Proteomes" id="UP000244005">
    <property type="component" value="Unassembled WGS sequence"/>
</dbReference>
<name>A0A2R6X535_MARPO</name>
<protein>
    <submittedName>
        <fullName evidence="2">Uncharacterized protein</fullName>
    </submittedName>
</protein>
<gene>
    <name evidence="2" type="ORF">MARPO_0035s0018</name>
</gene>
<dbReference type="EMBL" id="KZ772707">
    <property type="protein sequence ID" value="PTQ41210.1"/>
    <property type="molecule type" value="Genomic_DNA"/>
</dbReference>
<feature type="compositionally biased region" description="Gly residues" evidence="1">
    <location>
        <begin position="1"/>
        <end position="13"/>
    </location>
</feature>